<dbReference type="PANTHER" id="PTHR42923:SF3">
    <property type="entry name" value="PROTOPORPHYRINOGEN OXIDASE"/>
    <property type="match status" value="1"/>
</dbReference>
<dbReference type="Gene3D" id="3.50.50.60">
    <property type="entry name" value="FAD/NAD(P)-binding domain"/>
    <property type="match status" value="2"/>
</dbReference>
<dbReference type="KEGG" id="cph:Cpha266_1802"/>
<sequence length="439" mass="48997">MMRAAVIGGGISGIASAYYLMQHNISVDLYESADRIGGRIGSERLGERWLDFGGKNIGKNYRLFRDFVLDCGVSDFEYFGFNTSQVIGGRVVSINKEGARLFNAIRFFGLCGFSGLRKLYPHVRAILNDRRQGVLASEYFSALAEEYDHLSLAGYLKEPCLSHIVRPVTVRMNGAEPDECYPGNFGSNLALLLDSYEQLQQGMHGMLEAFQLPARSALLRILPAHRVTSVNRDHGKGAVMIGYEYEGRSLSAEYDRVVSALPALRLSELLETFCPEVSVLLRRIQYFPVAVAIVKYRQNVFPKEQRAMVFDDSFPLSNAGAYGINDLDLVRYTFSGRAARAMVSDRSQPEAVITLGEEIAGRYFTIKDNTRESFVFRYLSEGLCAYSPYHHRLLAEVDQKLDFFSGFAATGDYRRGASIEACFRAAGECVHKLLDGGKD</sequence>
<dbReference type="Proteomes" id="UP000008701">
    <property type="component" value="Chromosome"/>
</dbReference>
<gene>
    <name evidence="2" type="ordered locus">Cpha266_1802</name>
</gene>
<feature type="domain" description="Amine oxidase" evidence="1">
    <location>
        <begin position="11"/>
        <end position="311"/>
    </location>
</feature>
<dbReference type="InterPro" id="IPR002937">
    <property type="entry name" value="Amino_oxidase"/>
</dbReference>
<evidence type="ECO:0000259" key="1">
    <source>
        <dbReference type="Pfam" id="PF01593"/>
    </source>
</evidence>
<dbReference type="RefSeq" id="WP_011745626.1">
    <property type="nucleotide sequence ID" value="NC_008639.1"/>
</dbReference>
<dbReference type="Pfam" id="PF01593">
    <property type="entry name" value="Amino_oxidase"/>
    <property type="match status" value="1"/>
</dbReference>
<dbReference type="STRING" id="290317.Cpha266_1802"/>
<dbReference type="GO" id="GO:0016491">
    <property type="term" value="F:oxidoreductase activity"/>
    <property type="evidence" value="ECO:0007669"/>
    <property type="project" value="InterPro"/>
</dbReference>
<dbReference type="eggNOG" id="COG1232">
    <property type="taxonomic scope" value="Bacteria"/>
</dbReference>
<dbReference type="EMBL" id="CP000492">
    <property type="protein sequence ID" value="ABL65819.1"/>
    <property type="molecule type" value="Genomic_DNA"/>
</dbReference>
<dbReference type="AlphaFoldDB" id="A1BHE2"/>
<keyword evidence="3" id="KW-1185">Reference proteome</keyword>
<dbReference type="SUPFAM" id="SSF51905">
    <property type="entry name" value="FAD/NAD(P)-binding domain"/>
    <property type="match status" value="1"/>
</dbReference>
<proteinExistence type="predicted"/>
<dbReference type="InterPro" id="IPR036188">
    <property type="entry name" value="FAD/NAD-bd_sf"/>
</dbReference>
<evidence type="ECO:0000313" key="3">
    <source>
        <dbReference type="Proteomes" id="UP000008701"/>
    </source>
</evidence>
<dbReference type="PANTHER" id="PTHR42923">
    <property type="entry name" value="PROTOPORPHYRINOGEN OXIDASE"/>
    <property type="match status" value="1"/>
</dbReference>
<protein>
    <submittedName>
        <fullName evidence="2">Amine oxidase</fullName>
    </submittedName>
</protein>
<reference evidence="2 3" key="1">
    <citation type="submission" date="2006-12" db="EMBL/GenBank/DDBJ databases">
        <title>Complete sequence of Chlorobium phaeobacteroides DSM 266.</title>
        <authorList>
            <consortium name="US DOE Joint Genome Institute"/>
            <person name="Copeland A."/>
            <person name="Lucas S."/>
            <person name="Lapidus A."/>
            <person name="Barry K."/>
            <person name="Detter J.C."/>
            <person name="Glavina del Rio T."/>
            <person name="Hammon N."/>
            <person name="Israni S."/>
            <person name="Pitluck S."/>
            <person name="Goltsman E."/>
            <person name="Schmutz J."/>
            <person name="Larimer F."/>
            <person name="Land M."/>
            <person name="Hauser L."/>
            <person name="Mikhailova N."/>
            <person name="Li T."/>
            <person name="Overmann J."/>
            <person name="Bryant D.A."/>
            <person name="Richardson P."/>
        </authorList>
    </citation>
    <scope>NUCLEOTIDE SEQUENCE [LARGE SCALE GENOMIC DNA]</scope>
    <source>
        <strain evidence="2 3">DSM 266</strain>
    </source>
</reference>
<evidence type="ECO:0000313" key="2">
    <source>
        <dbReference type="EMBL" id="ABL65819.1"/>
    </source>
</evidence>
<dbReference type="HOGENOM" id="CLU_626570_0_0_10"/>
<dbReference type="InterPro" id="IPR050464">
    <property type="entry name" value="Zeta_carotene_desat/Oxidored"/>
</dbReference>
<accession>A1BHE2</accession>
<organism evidence="2 3">
    <name type="scientific">Chlorobium phaeobacteroides (strain DSM 266 / SMG 266 / 2430)</name>
    <dbReference type="NCBI Taxonomy" id="290317"/>
    <lineage>
        <taxon>Bacteria</taxon>
        <taxon>Pseudomonadati</taxon>
        <taxon>Chlorobiota</taxon>
        <taxon>Chlorobiia</taxon>
        <taxon>Chlorobiales</taxon>
        <taxon>Chlorobiaceae</taxon>
        <taxon>Chlorobium/Pelodictyon group</taxon>
        <taxon>Chlorobium</taxon>
    </lineage>
</organism>
<name>A1BHE2_CHLPD</name>